<evidence type="ECO:0000313" key="2">
    <source>
        <dbReference type="EMBL" id="SEF73433.1"/>
    </source>
</evidence>
<dbReference type="Proteomes" id="UP000236728">
    <property type="component" value="Unassembled WGS sequence"/>
</dbReference>
<dbReference type="AlphaFoldDB" id="A0A1H5UEC8"/>
<dbReference type="InterPro" id="IPR013785">
    <property type="entry name" value="Aldolase_TIM"/>
</dbReference>
<dbReference type="SUPFAM" id="SSF51569">
    <property type="entry name" value="Aldolase"/>
    <property type="match status" value="1"/>
</dbReference>
<sequence length="437" mass="48389">MSTQLLELLANREKAGHSRGIYSVCSAHPMVLRASMQRAIADGSPLLVEATCNQVNQEGGYTGMRPADFRELVHRIAEEEGLGLDRIILGGDHLGPNPWRHLPANEAMIRAEEMVREYAAAGFTKLHLDASMACADDVMTLSNATVAERAAQLCLAAEAAGLRERPVYIIGTEVPTPGGATESLAELAVTDPDAARETVEVHRRVFHRHGLDAAWERVVGLVVQPGVEFNHDSVVGYEPERALGLKQLLPEFGGMVFEAHSTDYQRPTAYAALVQDGFAILKVGPALTFAMREALFGLAAIEDELVAAGQRSRLLEVMEEVELASPKNWQGHYPGDFLRQRLLRRYSYSDRIRYYWNEPAAEVAVSRLMTNLAAMLLPETLLSTWLPLDYDEVRRGALRAEPMEIVLRHIRRALEPYAEACFPARQAVREGERVLCA</sequence>
<dbReference type="PANTHER" id="PTHR32502:SF2">
    <property type="entry name" value="D-TAGATOSE-1,6-BISPHOSPHATE ALDOLASE SUBUNIT KBAZ"/>
    <property type="match status" value="1"/>
</dbReference>
<dbReference type="GO" id="GO:0005886">
    <property type="term" value="C:plasma membrane"/>
    <property type="evidence" value="ECO:0007669"/>
    <property type="project" value="TreeGrafter"/>
</dbReference>
<evidence type="ECO:0000313" key="3">
    <source>
        <dbReference type="Proteomes" id="UP000236728"/>
    </source>
</evidence>
<dbReference type="InterPro" id="IPR012062">
    <property type="entry name" value="GatZ/KbaZ-like"/>
</dbReference>
<proteinExistence type="predicted"/>
<organism evidence="2 3">
    <name type="scientific">Bryocella elongata</name>
    <dbReference type="NCBI Taxonomy" id="863522"/>
    <lineage>
        <taxon>Bacteria</taxon>
        <taxon>Pseudomonadati</taxon>
        <taxon>Acidobacteriota</taxon>
        <taxon>Terriglobia</taxon>
        <taxon>Terriglobales</taxon>
        <taxon>Acidobacteriaceae</taxon>
        <taxon>Bryocella</taxon>
    </lineage>
</organism>
<dbReference type="OrthoDB" id="1672942at2"/>
<reference evidence="2 3" key="1">
    <citation type="submission" date="2016-10" db="EMBL/GenBank/DDBJ databases">
        <authorList>
            <person name="de Groot N.N."/>
        </authorList>
    </citation>
    <scope>NUCLEOTIDE SEQUENCE [LARGE SCALE GENOMIC DNA]</scope>
    <source>
        <strain evidence="2 3">DSM 22489</strain>
    </source>
</reference>
<dbReference type="NCBIfam" id="TIGR02810">
    <property type="entry name" value="agaZ_gatZ"/>
    <property type="match status" value="1"/>
</dbReference>
<keyword evidence="3" id="KW-1185">Reference proteome</keyword>
<accession>A0A1H5UEC8</accession>
<dbReference type="Pfam" id="PF08013">
    <property type="entry name" value="GatZ_KbaZ-like"/>
    <property type="match status" value="1"/>
</dbReference>
<comment type="pathway">
    <text evidence="1">Carbohydrate metabolism.</text>
</comment>
<dbReference type="EMBL" id="FNVA01000001">
    <property type="protein sequence ID" value="SEF73433.1"/>
    <property type="molecule type" value="Genomic_DNA"/>
</dbReference>
<name>A0A1H5UEC8_9BACT</name>
<gene>
    <name evidence="2" type="ORF">SAMN05421819_0990</name>
</gene>
<dbReference type="Gene3D" id="1.10.400.20">
    <property type="entry name" value="putative tagatose 6-phosphate kinase domain like"/>
    <property type="match status" value="1"/>
</dbReference>
<dbReference type="GO" id="GO:0005975">
    <property type="term" value="P:carbohydrate metabolic process"/>
    <property type="evidence" value="ECO:0007669"/>
    <property type="project" value="InterPro"/>
</dbReference>
<protein>
    <submittedName>
        <fullName evidence="2">Tagatose-bisphosphate aldolase noncatalytic subunit</fullName>
    </submittedName>
</protein>
<dbReference type="InterPro" id="IPR050303">
    <property type="entry name" value="GatZ_KbaZ_carbometab"/>
</dbReference>
<evidence type="ECO:0000256" key="1">
    <source>
        <dbReference type="ARBA" id="ARBA00005007"/>
    </source>
</evidence>
<dbReference type="Gene3D" id="3.20.20.70">
    <property type="entry name" value="Aldolase class I"/>
    <property type="match status" value="1"/>
</dbReference>
<dbReference type="GO" id="GO:0009401">
    <property type="term" value="P:phosphoenolpyruvate-dependent sugar phosphotransferase system"/>
    <property type="evidence" value="ECO:0007669"/>
    <property type="project" value="TreeGrafter"/>
</dbReference>
<dbReference type="PIRSF" id="PIRSF009264">
    <property type="entry name" value="TagBP_ald_AgaZ"/>
    <property type="match status" value="1"/>
</dbReference>
<dbReference type="PANTHER" id="PTHR32502">
    <property type="entry name" value="N-ACETYLGALACTOSAMINE PERMEASE II COMPONENT-RELATED"/>
    <property type="match status" value="1"/>
</dbReference>
<dbReference type="RefSeq" id="WP_103931837.1">
    <property type="nucleotide sequence ID" value="NZ_FNVA01000001.1"/>
</dbReference>